<dbReference type="SUPFAM" id="SSF46785">
    <property type="entry name" value="Winged helix' DNA-binding domain"/>
    <property type="match status" value="1"/>
</dbReference>
<dbReference type="SMART" id="SM00347">
    <property type="entry name" value="HTH_MARR"/>
    <property type="match status" value="1"/>
</dbReference>
<dbReference type="PRINTS" id="PR00598">
    <property type="entry name" value="HTHMARR"/>
</dbReference>
<name>A0A3P1WSE9_9ACTN</name>
<dbReference type="PROSITE" id="PS50995">
    <property type="entry name" value="HTH_MARR_2"/>
    <property type="match status" value="1"/>
</dbReference>
<sequence length="139" mass="15610">MGVWSRVTRLAAVLDVERKRCFAEHGLEIWEFDVLSALRRAGEPYRLSPGQLLQLTHVTSGTMTNRVERLRSRGLVLRESDPNDGRGVVVELTPQGRQVVDRALEALVAMEETLLTGWSSDDREALTALLRRLLADSTQ</sequence>
<dbReference type="OrthoDB" id="3237509at2"/>
<dbReference type="Pfam" id="PF12802">
    <property type="entry name" value="MarR_2"/>
    <property type="match status" value="1"/>
</dbReference>
<dbReference type="InterPro" id="IPR000835">
    <property type="entry name" value="HTH_MarR-typ"/>
</dbReference>
<protein>
    <submittedName>
        <fullName evidence="2">MarR family transcriptional regulator</fullName>
    </submittedName>
</protein>
<reference evidence="2 3" key="1">
    <citation type="submission" date="2018-11" db="EMBL/GenBank/DDBJ databases">
        <title>Genomes From Bacteria Associated with the Canine Oral Cavity: a Test Case for Automated Genome-Based Taxonomic Assignment.</title>
        <authorList>
            <person name="Coil D.A."/>
            <person name="Jospin G."/>
            <person name="Darling A.E."/>
            <person name="Wallis C."/>
            <person name="Davis I.J."/>
            <person name="Harris S."/>
            <person name="Eisen J.A."/>
            <person name="Holcombe L.J."/>
            <person name="O'Flynn C."/>
        </authorList>
    </citation>
    <scope>NUCLEOTIDE SEQUENCE [LARGE SCALE GENOMIC DNA]</scope>
    <source>
        <strain evidence="2 3">OH2822_COT-296</strain>
    </source>
</reference>
<comment type="caution">
    <text evidence="2">The sequence shown here is derived from an EMBL/GenBank/DDBJ whole genome shotgun (WGS) entry which is preliminary data.</text>
</comment>
<evidence type="ECO:0000313" key="2">
    <source>
        <dbReference type="EMBL" id="RRD49484.1"/>
    </source>
</evidence>
<feature type="domain" description="HTH marR-type" evidence="1">
    <location>
        <begin position="1"/>
        <end position="135"/>
    </location>
</feature>
<accession>A0A3P1WSE9</accession>
<evidence type="ECO:0000313" key="3">
    <source>
        <dbReference type="Proteomes" id="UP000280935"/>
    </source>
</evidence>
<dbReference type="Gene3D" id="1.10.10.10">
    <property type="entry name" value="Winged helix-like DNA-binding domain superfamily/Winged helix DNA-binding domain"/>
    <property type="match status" value="1"/>
</dbReference>
<dbReference type="GO" id="GO:0003700">
    <property type="term" value="F:DNA-binding transcription factor activity"/>
    <property type="evidence" value="ECO:0007669"/>
    <property type="project" value="InterPro"/>
</dbReference>
<gene>
    <name evidence="2" type="ORF">EII35_08335</name>
</gene>
<dbReference type="InterPro" id="IPR036388">
    <property type="entry name" value="WH-like_DNA-bd_sf"/>
</dbReference>
<dbReference type="InterPro" id="IPR039422">
    <property type="entry name" value="MarR/SlyA-like"/>
</dbReference>
<dbReference type="GO" id="GO:0006950">
    <property type="term" value="P:response to stress"/>
    <property type="evidence" value="ECO:0007669"/>
    <property type="project" value="TreeGrafter"/>
</dbReference>
<dbReference type="AlphaFoldDB" id="A0A3P1WSE9"/>
<organism evidence="2 3">
    <name type="scientific">Arachnia propionica</name>
    <dbReference type="NCBI Taxonomy" id="1750"/>
    <lineage>
        <taxon>Bacteria</taxon>
        <taxon>Bacillati</taxon>
        <taxon>Actinomycetota</taxon>
        <taxon>Actinomycetes</taxon>
        <taxon>Propionibacteriales</taxon>
        <taxon>Propionibacteriaceae</taxon>
        <taxon>Arachnia</taxon>
    </lineage>
</organism>
<dbReference type="PANTHER" id="PTHR33164">
    <property type="entry name" value="TRANSCRIPTIONAL REGULATOR, MARR FAMILY"/>
    <property type="match status" value="1"/>
</dbReference>
<dbReference type="InterPro" id="IPR036390">
    <property type="entry name" value="WH_DNA-bd_sf"/>
</dbReference>
<dbReference type="EMBL" id="RQYT01000016">
    <property type="protein sequence ID" value="RRD49484.1"/>
    <property type="molecule type" value="Genomic_DNA"/>
</dbReference>
<dbReference type="PANTHER" id="PTHR33164:SF104">
    <property type="entry name" value="TRANSCRIPTIONAL REGULATORY PROTEIN"/>
    <property type="match status" value="1"/>
</dbReference>
<dbReference type="Proteomes" id="UP000280935">
    <property type="component" value="Unassembled WGS sequence"/>
</dbReference>
<proteinExistence type="predicted"/>
<evidence type="ECO:0000259" key="1">
    <source>
        <dbReference type="PROSITE" id="PS50995"/>
    </source>
</evidence>